<dbReference type="VEuPathDB" id="FungiDB:P170DRAFT_435087"/>
<dbReference type="CDD" id="cd00167">
    <property type="entry name" value="SANT"/>
    <property type="match status" value="2"/>
</dbReference>
<dbReference type="AlphaFoldDB" id="A0A2I2GKS8"/>
<evidence type="ECO:0000313" key="8">
    <source>
        <dbReference type="EMBL" id="PLB53457.1"/>
    </source>
</evidence>
<proteinExistence type="predicted"/>
<keyword evidence="4" id="KW-0539">Nucleus</keyword>
<keyword evidence="3" id="KW-0804">Transcription</keyword>
<gene>
    <name evidence="8" type="ORF">P170DRAFT_435087</name>
</gene>
<dbReference type="PANTHER" id="PTHR46621:SF1">
    <property type="entry name" value="SNRNA-ACTIVATING PROTEIN COMPLEX SUBUNIT 4"/>
    <property type="match status" value="1"/>
</dbReference>
<sequence>MERTEPTKLRRHSQQKVVKRGTWLPVEDARLREAVAKYGPRWVLVANDVETRNGDQCAKRWNENLNPELDHSPWTPEEEEQLLSLVATYGNNWKFLANSFLEPRAPLALKNRYSLLMRRLKRQGLMSKVPMPSPGAVQMPPDSISSNVSAIPSNPVDLAGLFSPTGEPNLTLDGIDDGFPTLSAPPSDVGSLAASSNPVSHGWPSAEEGFLSRATTESNTPELIWPSDALLGMSPEEMPAIPDPDWNGNEMDQTNMVPDSSPPDQLSQQDGEREATAIEYSVSCQRGKLKSLVNYLVEAAMSESADGAMEEDQVTLTLQLKS</sequence>
<feature type="compositionally biased region" description="Polar residues" evidence="5">
    <location>
        <begin position="250"/>
        <end position="269"/>
    </location>
</feature>
<dbReference type="Gene3D" id="1.10.10.60">
    <property type="entry name" value="Homeodomain-like"/>
    <property type="match status" value="2"/>
</dbReference>
<dbReference type="GO" id="GO:0001006">
    <property type="term" value="F:RNA polymerase III type 3 promoter sequence-specific DNA binding"/>
    <property type="evidence" value="ECO:0007669"/>
    <property type="project" value="TreeGrafter"/>
</dbReference>
<dbReference type="GO" id="GO:0019185">
    <property type="term" value="C:snRNA-activating protein complex"/>
    <property type="evidence" value="ECO:0007669"/>
    <property type="project" value="TreeGrafter"/>
</dbReference>
<accession>A0A2I2GKS8</accession>
<evidence type="ECO:0000313" key="9">
    <source>
        <dbReference type="Proteomes" id="UP000234275"/>
    </source>
</evidence>
<feature type="domain" description="HTH myb-type" evidence="7">
    <location>
        <begin position="71"/>
        <end position="121"/>
    </location>
</feature>
<feature type="region of interest" description="Disordered" evidence="5">
    <location>
        <begin position="236"/>
        <end position="275"/>
    </location>
</feature>
<dbReference type="InterPro" id="IPR017930">
    <property type="entry name" value="Myb_dom"/>
</dbReference>
<evidence type="ECO:0000256" key="2">
    <source>
        <dbReference type="ARBA" id="ARBA00023125"/>
    </source>
</evidence>
<dbReference type="InterPro" id="IPR001005">
    <property type="entry name" value="SANT/Myb"/>
</dbReference>
<dbReference type="STRING" id="1392250.A0A2I2GKS8"/>
<evidence type="ECO:0000259" key="6">
    <source>
        <dbReference type="PROSITE" id="PS50090"/>
    </source>
</evidence>
<dbReference type="GO" id="GO:0042795">
    <property type="term" value="P:snRNA transcription by RNA polymerase II"/>
    <property type="evidence" value="ECO:0007669"/>
    <property type="project" value="TreeGrafter"/>
</dbReference>
<keyword evidence="2" id="KW-0238">DNA-binding</keyword>
<comment type="caution">
    <text evidence="8">The sequence shown here is derived from an EMBL/GenBank/DDBJ whole genome shotgun (WGS) entry which is preliminary data.</text>
</comment>
<dbReference type="SUPFAM" id="SSF46689">
    <property type="entry name" value="Homeodomain-like"/>
    <property type="match status" value="1"/>
</dbReference>
<feature type="domain" description="Myb-like" evidence="6">
    <location>
        <begin position="66"/>
        <end position="117"/>
    </location>
</feature>
<protein>
    <submittedName>
        <fullName evidence="8">Uncharacterized protein</fullName>
    </submittedName>
</protein>
<dbReference type="EMBL" id="MSFO01000002">
    <property type="protein sequence ID" value="PLB53457.1"/>
    <property type="molecule type" value="Genomic_DNA"/>
</dbReference>
<evidence type="ECO:0000256" key="4">
    <source>
        <dbReference type="ARBA" id="ARBA00023242"/>
    </source>
</evidence>
<feature type="domain" description="HTH myb-type" evidence="7">
    <location>
        <begin position="15"/>
        <end position="69"/>
    </location>
</feature>
<evidence type="ECO:0000259" key="7">
    <source>
        <dbReference type="PROSITE" id="PS51294"/>
    </source>
</evidence>
<evidence type="ECO:0000256" key="5">
    <source>
        <dbReference type="SAM" id="MobiDB-lite"/>
    </source>
</evidence>
<dbReference type="PROSITE" id="PS50090">
    <property type="entry name" value="MYB_LIKE"/>
    <property type="match status" value="2"/>
</dbReference>
<dbReference type="SMART" id="SM00717">
    <property type="entry name" value="SANT"/>
    <property type="match status" value="2"/>
</dbReference>
<dbReference type="PROSITE" id="PS51294">
    <property type="entry name" value="HTH_MYB"/>
    <property type="match status" value="2"/>
</dbReference>
<dbReference type="Proteomes" id="UP000234275">
    <property type="component" value="Unassembled WGS sequence"/>
</dbReference>
<reference evidence="8 9" key="1">
    <citation type="submission" date="2016-12" db="EMBL/GenBank/DDBJ databases">
        <title>The genomes of Aspergillus section Nigri reveals drivers in fungal speciation.</title>
        <authorList>
            <consortium name="DOE Joint Genome Institute"/>
            <person name="Vesth T.C."/>
            <person name="Nybo J."/>
            <person name="Theobald S."/>
            <person name="Brandl J."/>
            <person name="Frisvad J.C."/>
            <person name="Nielsen K.F."/>
            <person name="Lyhne E.K."/>
            <person name="Kogle M.E."/>
            <person name="Kuo A."/>
            <person name="Riley R."/>
            <person name="Clum A."/>
            <person name="Nolan M."/>
            <person name="Lipzen A."/>
            <person name="Salamov A."/>
            <person name="Henrissat B."/>
            <person name="Wiebenga A."/>
            <person name="De Vries R.P."/>
            <person name="Grigoriev I.V."/>
            <person name="Mortensen U.H."/>
            <person name="Andersen M.R."/>
            <person name="Baker S.E."/>
        </authorList>
    </citation>
    <scope>NUCLEOTIDE SEQUENCE [LARGE SCALE GENOMIC DNA]</scope>
    <source>
        <strain evidence="8 9">IBT 23096</strain>
    </source>
</reference>
<dbReference type="GO" id="GO:0000978">
    <property type="term" value="F:RNA polymerase II cis-regulatory region sequence-specific DNA binding"/>
    <property type="evidence" value="ECO:0007669"/>
    <property type="project" value="TreeGrafter"/>
</dbReference>
<dbReference type="InterPro" id="IPR051575">
    <property type="entry name" value="Myb-like_DNA-bd"/>
</dbReference>
<evidence type="ECO:0000256" key="3">
    <source>
        <dbReference type="ARBA" id="ARBA00023163"/>
    </source>
</evidence>
<dbReference type="InterPro" id="IPR009057">
    <property type="entry name" value="Homeodomain-like_sf"/>
</dbReference>
<dbReference type="PANTHER" id="PTHR46621">
    <property type="entry name" value="SNRNA-ACTIVATING PROTEIN COMPLEX SUBUNIT 4"/>
    <property type="match status" value="1"/>
</dbReference>
<dbReference type="OrthoDB" id="2143914at2759"/>
<evidence type="ECO:0000256" key="1">
    <source>
        <dbReference type="ARBA" id="ARBA00023015"/>
    </source>
</evidence>
<dbReference type="GO" id="GO:0042796">
    <property type="term" value="P:snRNA transcription by RNA polymerase III"/>
    <property type="evidence" value="ECO:0007669"/>
    <property type="project" value="TreeGrafter"/>
</dbReference>
<feature type="domain" description="Myb-like" evidence="6">
    <location>
        <begin position="15"/>
        <end position="65"/>
    </location>
</feature>
<keyword evidence="1" id="KW-0805">Transcription regulation</keyword>
<keyword evidence="9" id="KW-1185">Reference proteome</keyword>
<dbReference type="GeneID" id="36556555"/>
<dbReference type="RefSeq" id="XP_024708759.1">
    <property type="nucleotide sequence ID" value="XM_024848856.1"/>
</dbReference>
<name>A0A2I2GKS8_9EURO</name>
<dbReference type="Pfam" id="PF13921">
    <property type="entry name" value="Myb_DNA-bind_6"/>
    <property type="match status" value="1"/>
</dbReference>
<organism evidence="8 9">
    <name type="scientific">Aspergillus steynii IBT 23096</name>
    <dbReference type="NCBI Taxonomy" id="1392250"/>
    <lineage>
        <taxon>Eukaryota</taxon>
        <taxon>Fungi</taxon>
        <taxon>Dikarya</taxon>
        <taxon>Ascomycota</taxon>
        <taxon>Pezizomycotina</taxon>
        <taxon>Eurotiomycetes</taxon>
        <taxon>Eurotiomycetidae</taxon>
        <taxon>Eurotiales</taxon>
        <taxon>Aspergillaceae</taxon>
        <taxon>Aspergillus</taxon>
        <taxon>Aspergillus subgen. Circumdati</taxon>
    </lineage>
</organism>